<name>A0A238KSW0_9RHOB</name>
<organism evidence="1 2">
    <name type="scientific">Maliponia aquimaris</name>
    <dbReference type="NCBI Taxonomy" id="1673631"/>
    <lineage>
        <taxon>Bacteria</taxon>
        <taxon>Pseudomonadati</taxon>
        <taxon>Pseudomonadota</taxon>
        <taxon>Alphaproteobacteria</taxon>
        <taxon>Rhodobacterales</taxon>
        <taxon>Paracoccaceae</taxon>
        <taxon>Maliponia</taxon>
    </lineage>
</organism>
<accession>A0A238KSW0</accession>
<dbReference type="AlphaFoldDB" id="A0A238KSW0"/>
<dbReference type="RefSeq" id="WP_094022077.1">
    <property type="nucleotide sequence ID" value="NZ_FXYF01000009.1"/>
</dbReference>
<protein>
    <submittedName>
        <fullName evidence="1">Uncharacterized protein</fullName>
    </submittedName>
</protein>
<reference evidence="1 2" key="1">
    <citation type="submission" date="2017-05" db="EMBL/GenBank/DDBJ databases">
        <authorList>
            <person name="Song R."/>
            <person name="Chenine A.L."/>
            <person name="Ruprecht R.M."/>
        </authorList>
    </citation>
    <scope>NUCLEOTIDE SEQUENCE [LARGE SCALE GENOMIC DNA]</scope>
    <source>
        <strain evidence="1 2">CECT 8898</strain>
    </source>
</reference>
<dbReference type="EMBL" id="FXYF01000009">
    <property type="protein sequence ID" value="SMX45934.1"/>
    <property type="molecule type" value="Genomic_DNA"/>
</dbReference>
<keyword evidence="2" id="KW-1185">Reference proteome</keyword>
<sequence>MNEILKPGAGILFMKVGTHANEPLEDIIKRKQKEIDDEGYALWGYGGNTCHPMTMVQPFAEEHASAGLPIVLCMQPMESKHFAEQIRASQFSRDGILWEDVPAGINAVGSRYALCIKDLSLTDFELPLSATEVAVGRSAGRLGNQYIKGRVDKACLNVRDEVLRMNDLSQEKTISIKLTAELCEPYAVFLRSDV</sequence>
<dbReference type="OrthoDB" id="8246386at2"/>
<gene>
    <name evidence="1" type="ORF">MAA8898_03283</name>
</gene>
<evidence type="ECO:0000313" key="2">
    <source>
        <dbReference type="Proteomes" id="UP000207598"/>
    </source>
</evidence>
<dbReference type="Proteomes" id="UP000207598">
    <property type="component" value="Unassembled WGS sequence"/>
</dbReference>
<proteinExistence type="predicted"/>
<evidence type="ECO:0000313" key="1">
    <source>
        <dbReference type="EMBL" id="SMX45934.1"/>
    </source>
</evidence>